<evidence type="ECO:0000313" key="4">
    <source>
        <dbReference type="Proteomes" id="UP000724874"/>
    </source>
</evidence>
<evidence type="ECO:0000313" key="3">
    <source>
        <dbReference type="EMBL" id="KAF8873800.1"/>
    </source>
</evidence>
<dbReference type="OrthoDB" id="3223806at2759"/>
<comment type="similarity">
    <text evidence="1">Belongs to the peptidase C14B family.</text>
</comment>
<dbReference type="InterPro" id="IPR050452">
    <property type="entry name" value="Metacaspase"/>
</dbReference>
<sequence>MPTAVAKRLYPKDRLFRSATYPYLVGPEDRNPLIPSPLEKRPPILAVVVGINDYASQDYENLNGAVGDADAFEAFLKFRLQVPESNILSLRDEAASRDAIISSFGWFRDDPRYRRNEVAMVFYYAGHGAQSQKPDEWDDWVTPTGNIEMLCPSDIGVLINPNNPQVDQEEAEVVQGIPDRTISVLLNEVSNVKGNNIILTHGSREATLSKNLRASFHASYVLLAACGREQFALEDRKSRRGLFTYTLLKALDREDFDTLTYISLVHKIKIPARQTPHCEGEGIYWRLFNNRVSGADGSFILTKRVKNGGPITLEAGSAQGITVGSRFTAHETNLIETPIMPNPPSRNLCENIRPPLQFYSKLKQRAAVRHIFIYSADHQWLESVFPPEVRTELSATFVDDVKSCDLELSVEGGIVHFDRHNNLVTPLLVGVDEVDTIRAVVKASLHFYYHLTRSAPATFKNVWMELQELKSEPNEEFGENLLEEEPAEIVVDENAQLGMTIYNESSLTLYPYLFYFDPTELTIFNWYMPPFGADAPLPPNSKLAIGYGDGGAIPWQFVIPDGESKDLGFFRLFLSTRPAYFESILQEMSTVLQW</sequence>
<proteinExistence type="inferred from homology"/>
<accession>A0A9P5TGZ1</accession>
<feature type="domain" description="Peptidase C14 caspase" evidence="2">
    <location>
        <begin position="45"/>
        <end position="265"/>
    </location>
</feature>
<gene>
    <name evidence="3" type="ORF">CPB84DRAFT_1817961</name>
</gene>
<dbReference type="PANTHER" id="PTHR48104">
    <property type="entry name" value="METACASPASE-4"/>
    <property type="match status" value="1"/>
</dbReference>
<name>A0A9P5TGZ1_GYMJU</name>
<evidence type="ECO:0000259" key="2">
    <source>
        <dbReference type="Pfam" id="PF00656"/>
    </source>
</evidence>
<comment type="caution">
    <text evidence="3">The sequence shown here is derived from an EMBL/GenBank/DDBJ whole genome shotgun (WGS) entry which is preliminary data.</text>
</comment>
<dbReference type="PANTHER" id="PTHR48104:SF30">
    <property type="entry name" value="METACASPASE-1"/>
    <property type="match status" value="1"/>
</dbReference>
<dbReference type="GO" id="GO:0004197">
    <property type="term" value="F:cysteine-type endopeptidase activity"/>
    <property type="evidence" value="ECO:0007669"/>
    <property type="project" value="InterPro"/>
</dbReference>
<reference evidence="3" key="1">
    <citation type="submission" date="2020-11" db="EMBL/GenBank/DDBJ databases">
        <authorList>
            <consortium name="DOE Joint Genome Institute"/>
            <person name="Ahrendt S."/>
            <person name="Riley R."/>
            <person name="Andreopoulos W."/>
            <person name="LaButti K."/>
            <person name="Pangilinan J."/>
            <person name="Ruiz-duenas F.J."/>
            <person name="Barrasa J.M."/>
            <person name="Sanchez-Garcia M."/>
            <person name="Camarero S."/>
            <person name="Miyauchi S."/>
            <person name="Serrano A."/>
            <person name="Linde D."/>
            <person name="Babiker R."/>
            <person name="Drula E."/>
            <person name="Ayuso-Fernandez I."/>
            <person name="Pacheco R."/>
            <person name="Padilla G."/>
            <person name="Ferreira P."/>
            <person name="Barriuso J."/>
            <person name="Kellner H."/>
            <person name="Castanera R."/>
            <person name="Alfaro M."/>
            <person name="Ramirez L."/>
            <person name="Pisabarro A.G."/>
            <person name="Kuo A."/>
            <person name="Tritt A."/>
            <person name="Lipzen A."/>
            <person name="He G."/>
            <person name="Yan M."/>
            <person name="Ng V."/>
            <person name="Cullen D."/>
            <person name="Martin F."/>
            <person name="Rosso M.-N."/>
            <person name="Henrissat B."/>
            <person name="Hibbett D."/>
            <person name="Martinez A.T."/>
            <person name="Grigoriev I.V."/>
        </authorList>
    </citation>
    <scope>NUCLEOTIDE SEQUENCE</scope>
    <source>
        <strain evidence="3">AH 44721</strain>
    </source>
</reference>
<protein>
    <recommendedName>
        <fullName evidence="2">Peptidase C14 caspase domain-containing protein</fullName>
    </recommendedName>
</protein>
<dbReference type="InterPro" id="IPR011600">
    <property type="entry name" value="Pept_C14_caspase"/>
</dbReference>
<dbReference type="EMBL" id="JADNYJ010000228">
    <property type="protein sequence ID" value="KAF8873800.1"/>
    <property type="molecule type" value="Genomic_DNA"/>
</dbReference>
<organism evidence="3 4">
    <name type="scientific">Gymnopilus junonius</name>
    <name type="common">Spectacular rustgill mushroom</name>
    <name type="synonym">Gymnopilus spectabilis subsp. junonius</name>
    <dbReference type="NCBI Taxonomy" id="109634"/>
    <lineage>
        <taxon>Eukaryota</taxon>
        <taxon>Fungi</taxon>
        <taxon>Dikarya</taxon>
        <taxon>Basidiomycota</taxon>
        <taxon>Agaricomycotina</taxon>
        <taxon>Agaricomycetes</taxon>
        <taxon>Agaricomycetidae</taxon>
        <taxon>Agaricales</taxon>
        <taxon>Agaricineae</taxon>
        <taxon>Hymenogastraceae</taxon>
        <taxon>Gymnopilus</taxon>
    </lineage>
</organism>
<dbReference type="Pfam" id="PF00656">
    <property type="entry name" value="Peptidase_C14"/>
    <property type="match status" value="1"/>
</dbReference>
<dbReference type="GO" id="GO:0005737">
    <property type="term" value="C:cytoplasm"/>
    <property type="evidence" value="ECO:0007669"/>
    <property type="project" value="TreeGrafter"/>
</dbReference>
<dbReference type="AlphaFoldDB" id="A0A9P5TGZ1"/>
<keyword evidence="4" id="KW-1185">Reference proteome</keyword>
<dbReference type="GO" id="GO:0006508">
    <property type="term" value="P:proteolysis"/>
    <property type="evidence" value="ECO:0007669"/>
    <property type="project" value="InterPro"/>
</dbReference>
<dbReference type="Gene3D" id="3.40.50.1460">
    <property type="match status" value="1"/>
</dbReference>
<dbReference type="Proteomes" id="UP000724874">
    <property type="component" value="Unassembled WGS sequence"/>
</dbReference>
<evidence type="ECO:0000256" key="1">
    <source>
        <dbReference type="ARBA" id="ARBA00009005"/>
    </source>
</evidence>